<feature type="compositionally biased region" description="Low complexity" evidence="1">
    <location>
        <begin position="48"/>
        <end position="60"/>
    </location>
</feature>
<evidence type="ECO:0000256" key="1">
    <source>
        <dbReference type="SAM" id="MobiDB-lite"/>
    </source>
</evidence>
<comment type="caution">
    <text evidence="2">The sequence shown here is derived from an EMBL/GenBank/DDBJ whole genome shotgun (WGS) entry which is preliminary data.</text>
</comment>
<name>A0A8J5QIN1_9ASCO</name>
<feature type="compositionally biased region" description="Polar residues" evidence="1">
    <location>
        <begin position="450"/>
        <end position="459"/>
    </location>
</feature>
<feature type="compositionally biased region" description="Polar residues" evidence="1">
    <location>
        <begin position="492"/>
        <end position="503"/>
    </location>
</feature>
<dbReference type="EMBL" id="JAGSYN010000121">
    <property type="protein sequence ID" value="KAG7663717.1"/>
    <property type="molecule type" value="Genomic_DNA"/>
</dbReference>
<protein>
    <submittedName>
        <fullName evidence="2">Uncharacterized protein</fullName>
    </submittedName>
</protein>
<feature type="compositionally biased region" description="Basic residues" evidence="1">
    <location>
        <begin position="130"/>
        <end position="140"/>
    </location>
</feature>
<gene>
    <name evidence="2" type="ORF">J8A68_002769</name>
</gene>
<feature type="region of interest" description="Disordered" evidence="1">
    <location>
        <begin position="109"/>
        <end position="143"/>
    </location>
</feature>
<feature type="region of interest" description="Disordered" evidence="1">
    <location>
        <begin position="304"/>
        <end position="337"/>
    </location>
</feature>
<feature type="region of interest" description="Disordered" evidence="1">
    <location>
        <begin position="48"/>
        <end position="74"/>
    </location>
</feature>
<feature type="compositionally biased region" description="Polar residues" evidence="1">
    <location>
        <begin position="304"/>
        <end position="315"/>
    </location>
</feature>
<feature type="region of interest" description="Disordered" evidence="1">
    <location>
        <begin position="450"/>
        <end position="505"/>
    </location>
</feature>
<keyword evidence="3" id="KW-1185">Reference proteome</keyword>
<evidence type="ECO:0000313" key="2">
    <source>
        <dbReference type="EMBL" id="KAG7663717.1"/>
    </source>
</evidence>
<dbReference type="GeneID" id="73469570"/>
<organism evidence="2 3">
    <name type="scientific">[Candida] subhashii</name>
    <dbReference type="NCBI Taxonomy" id="561895"/>
    <lineage>
        <taxon>Eukaryota</taxon>
        <taxon>Fungi</taxon>
        <taxon>Dikarya</taxon>
        <taxon>Ascomycota</taxon>
        <taxon>Saccharomycotina</taxon>
        <taxon>Pichiomycetes</taxon>
        <taxon>Debaryomycetaceae</taxon>
        <taxon>Spathaspora</taxon>
    </lineage>
</organism>
<reference evidence="2 3" key="1">
    <citation type="journal article" date="2021" name="DNA Res.">
        <title>Genome analysis of Candida subhashii reveals its hybrid nature and dual mitochondrial genome conformations.</title>
        <authorList>
            <person name="Mixao V."/>
            <person name="Hegedusova E."/>
            <person name="Saus E."/>
            <person name="Pryszcz L.P."/>
            <person name="Cillingova A."/>
            <person name="Nosek J."/>
            <person name="Gabaldon T."/>
        </authorList>
    </citation>
    <scope>NUCLEOTIDE SEQUENCE [LARGE SCALE GENOMIC DNA]</scope>
    <source>
        <strain evidence="2 3">CBS 10753</strain>
    </source>
</reference>
<sequence length="648" mass="73060">MRKPLKNSTLANRLTSNTPKKHQNAQYPIHSKDILPLSLSESRYRTSVITGTSTASTSSSIKKKPRKKETPSKVSAAEQLRAIFTSSPHILTPRTSFIIETSTPQKFGSRSHLAVSRSRKERLTPYIPRSRNRNKSRSGRVTKDPYVPTFDDFETLNIPIADQEVVKNIENSINRLSLTKLDVENEPIEIGLPSEYTFENNKETIASESMENGESFKKILKVKIIKELEEPNMKNTALETNNQPATQGTNINLYIERSYAKSTGPVIPTPKLRHSSENHYFPESKEAIIQEEVKNSESVLAAEQTSTVAKNSNSQPIPPLQKIDSSNDFTNSSKGYSNKSVLQESSIIEGSQMNNEPSADMEVNGIRSLQFPVNEVSERVDMSTETIQYVGTTEADPKSDNRMSCGPITYETTPELMTESDYLLILSEKNTSCVERFQAMTFKDRILFSNTPNQTTSNQRKNESHKSLSDSSMNQLSGKPLQDISTPPLDQATDSQNVMSSQDMLEDSVILGNDEECTRMREEDKSIYQKESSTLHKNYITVITNQPNQSIQIPVTPMRNHSMYDDVGVSHTENSVSADINLKTIDPNNEHNNSSFGEQAHNATFQSILWSEKIPSRRVSDIQRELRSRRSIKRPLFRMHEPLKKVPC</sequence>
<feature type="region of interest" description="Disordered" evidence="1">
    <location>
        <begin position="1"/>
        <end position="31"/>
    </location>
</feature>
<feature type="compositionally biased region" description="Polar residues" evidence="1">
    <location>
        <begin position="323"/>
        <end position="337"/>
    </location>
</feature>
<dbReference type="RefSeq" id="XP_049263949.1">
    <property type="nucleotide sequence ID" value="XM_049406554.1"/>
</dbReference>
<proteinExistence type="predicted"/>
<accession>A0A8J5QIN1</accession>
<dbReference type="AlphaFoldDB" id="A0A8J5QIN1"/>
<dbReference type="Proteomes" id="UP000694255">
    <property type="component" value="Unassembled WGS sequence"/>
</dbReference>
<evidence type="ECO:0000313" key="3">
    <source>
        <dbReference type="Proteomes" id="UP000694255"/>
    </source>
</evidence>
<feature type="compositionally biased region" description="Polar residues" evidence="1">
    <location>
        <begin position="1"/>
        <end position="18"/>
    </location>
</feature>